<reference evidence="2" key="1">
    <citation type="submission" date="2023-04" db="EMBL/GenBank/DDBJ databases">
        <title>Chromosome-level genome of Chaenocephalus aceratus.</title>
        <authorList>
            <person name="Park H."/>
        </authorList>
    </citation>
    <scope>NUCLEOTIDE SEQUENCE</scope>
    <source>
        <strain evidence="2">DE</strain>
        <tissue evidence="2">Muscle</tissue>
    </source>
</reference>
<comment type="caution">
    <text evidence="2">The sequence shown here is derived from an EMBL/GenBank/DDBJ whole genome shotgun (WGS) entry which is preliminary data.</text>
</comment>
<gene>
    <name evidence="2" type="ORF">KUDE01_023961</name>
</gene>
<evidence type="ECO:0000256" key="1">
    <source>
        <dbReference type="SAM" id="MobiDB-lite"/>
    </source>
</evidence>
<protein>
    <submittedName>
        <fullName evidence="2">Formin-D</fullName>
    </submittedName>
</protein>
<evidence type="ECO:0000313" key="2">
    <source>
        <dbReference type="EMBL" id="KAK1883186.1"/>
    </source>
</evidence>
<feature type="non-terminal residue" evidence="2">
    <location>
        <position position="149"/>
    </location>
</feature>
<dbReference type="EMBL" id="JASDAP010000023">
    <property type="protein sequence ID" value="KAK1883186.1"/>
    <property type="molecule type" value="Genomic_DNA"/>
</dbReference>
<proteinExistence type="predicted"/>
<evidence type="ECO:0000313" key="3">
    <source>
        <dbReference type="Proteomes" id="UP001228049"/>
    </source>
</evidence>
<keyword evidence="3" id="KW-1185">Reference proteome</keyword>
<sequence>GQSMCSEHHSLPLALGACCSLTCTLHEDNLPSGGPFCAHTMAGEGPILHLKDSPQPPYIPGRHSQPYLKGHTPPQPSTPDPSASLKKGPLTAPLMKHRCVTAISFSGVQASQGVSSALTGLLSVHPVGEPWRVAALAVRKENATEEAGQ</sequence>
<feature type="non-terminal residue" evidence="2">
    <location>
        <position position="1"/>
    </location>
</feature>
<accession>A0AAD9BI00</accession>
<dbReference type="AlphaFoldDB" id="A0AAD9BI00"/>
<name>A0AAD9BI00_DISEL</name>
<dbReference type="Proteomes" id="UP001228049">
    <property type="component" value="Unassembled WGS sequence"/>
</dbReference>
<feature type="region of interest" description="Disordered" evidence="1">
    <location>
        <begin position="48"/>
        <end position="90"/>
    </location>
</feature>
<organism evidence="2 3">
    <name type="scientific">Dissostichus eleginoides</name>
    <name type="common">Patagonian toothfish</name>
    <name type="synonym">Dissostichus amissus</name>
    <dbReference type="NCBI Taxonomy" id="100907"/>
    <lineage>
        <taxon>Eukaryota</taxon>
        <taxon>Metazoa</taxon>
        <taxon>Chordata</taxon>
        <taxon>Craniata</taxon>
        <taxon>Vertebrata</taxon>
        <taxon>Euteleostomi</taxon>
        <taxon>Actinopterygii</taxon>
        <taxon>Neopterygii</taxon>
        <taxon>Teleostei</taxon>
        <taxon>Neoteleostei</taxon>
        <taxon>Acanthomorphata</taxon>
        <taxon>Eupercaria</taxon>
        <taxon>Perciformes</taxon>
        <taxon>Notothenioidei</taxon>
        <taxon>Nototheniidae</taxon>
        <taxon>Dissostichus</taxon>
    </lineage>
</organism>